<evidence type="ECO:0000313" key="2">
    <source>
        <dbReference type="EMBL" id="CAG8732821.1"/>
    </source>
</evidence>
<sequence>MVHVRLIAIEPLQDFMKDFRAQADIVPQNMKLTYGGKKKKSSTLTMKEWNMNATFNETTRIKWSYQYAGRDNHIRFTAIRRVALAWMFLMSVIGMLSKVVSCNY</sequence>
<feature type="transmembrane region" description="Helical" evidence="1">
    <location>
        <begin position="82"/>
        <end position="100"/>
    </location>
</feature>
<name>A0ABN7V594_GIGMA</name>
<comment type="caution">
    <text evidence="2">The sequence shown here is derived from an EMBL/GenBank/DDBJ whole genome shotgun (WGS) entry which is preliminary data.</text>
</comment>
<evidence type="ECO:0000313" key="3">
    <source>
        <dbReference type="Proteomes" id="UP000789901"/>
    </source>
</evidence>
<proteinExistence type="predicted"/>
<organism evidence="2 3">
    <name type="scientific">Gigaspora margarita</name>
    <dbReference type="NCBI Taxonomy" id="4874"/>
    <lineage>
        <taxon>Eukaryota</taxon>
        <taxon>Fungi</taxon>
        <taxon>Fungi incertae sedis</taxon>
        <taxon>Mucoromycota</taxon>
        <taxon>Glomeromycotina</taxon>
        <taxon>Glomeromycetes</taxon>
        <taxon>Diversisporales</taxon>
        <taxon>Gigasporaceae</taxon>
        <taxon>Gigaspora</taxon>
    </lineage>
</organism>
<keyword evidence="1" id="KW-0472">Membrane</keyword>
<dbReference type="Proteomes" id="UP000789901">
    <property type="component" value="Unassembled WGS sequence"/>
</dbReference>
<protein>
    <submittedName>
        <fullName evidence="2">12381_t:CDS:1</fullName>
    </submittedName>
</protein>
<keyword evidence="3" id="KW-1185">Reference proteome</keyword>
<dbReference type="EMBL" id="CAJVQB010009703">
    <property type="protein sequence ID" value="CAG8732821.1"/>
    <property type="molecule type" value="Genomic_DNA"/>
</dbReference>
<reference evidence="2 3" key="1">
    <citation type="submission" date="2021-06" db="EMBL/GenBank/DDBJ databases">
        <authorList>
            <person name="Kallberg Y."/>
            <person name="Tangrot J."/>
            <person name="Rosling A."/>
        </authorList>
    </citation>
    <scope>NUCLEOTIDE SEQUENCE [LARGE SCALE GENOMIC DNA]</scope>
    <source>
        <strain evidence="2 3">120-4 pot B 10/14</strain>
    </source>
</reference>
<keyword evidence="1" id="KW-1133">Transmembrane helix</keyword>
<gene>
    <name evidence="2" type="ORF">GMARGA_LOCUS14556</name>
</gene>
<keyword evidence="1" id="KW-0812">Transmembrane</keyword>
<accession>A0ABN7V594</accession>
<evidence type="ECO:0000256" key="1">
    <source>
        <dbReference type="SAM" id="Phobius"/>
    </source>
</evidence>